<proteinExistence type="inferred from homology"/>
<evidence type="ECO:0000313" key="11">
    <source>
        <dbReference type="EMBL" id="MBC5727272.1"/>
    </source>
</evidence>
<keyword evidence="12" id="KW-1185">Reference proteome</keyword>
<dbReference type="SUPFAM" id="SSF63562">
    <property type="entry name" value="RPB6/omega subunit-like"/>
    <property type="match status" value="1"/>
</dbReference>
<evidence type="ECO:0000256" key="9">
    <source>
        <dbReference type="ARBA" id="ARBA00048552"/>
    </source>
</evidence>
<evidence type="ECO:0000256" key="8">
    <source>
        <dbReference type="ARBA" id="ARBA00029924"/>
    </source>
</evidence>
<keyword evidence="7 10" id="KW-0804">Transcription</keyword>
<comment type="similarity">
    <text evidence="1 10">Belongs to the RNA polymerase subunit omega family.</text>
</comment>
<dbReference type="InterPro" id="IPR006110">
    <property type="entry name" value="Pol_omega/Rpo6/RPB6"/>
</dbReference>
<evidence type="ECO:0000256" key="4">
    <source>
        <dbReference type="ARBA" id="ARBA00022478"/>
    </source>
</evidence>
<evidence type="ECO:0000256" key="10">
    <source>
        <dbReference type="HAMAP-Rule" id="MF_00366"/>
    </source>
</evidence>
<dbReference type="HAMAP" id="MF_00366">
    <property type="entry name" value="RNApol_bact_RpoZ"/>
    <property type="match status" value="1"/>
</dbReference>
<name>A0ABR7HIE5_9FIRM</name>
<protein>
    <recommendedName>
        <fullName evidence="3 10">DNA-directed RNA polymerase subunit omega</fullName>
        <shortName evidence="10">RNAP omega subunit</shortName>
        <ecNumber evidence="2 10">2.7.7.6</ecNumber>
    </recommendedName>
    <alternativeName>
        <fullName evidence="10">RNA polymerase omega subunit</fullName>
    </alternativeName>
    <alternativeName>
        <fullName evidence="8 10">Transcriptase subunit omega</fullName>
    </alternativeName>
</protein>
<accession>A0ABR7HIE5</accession>
<reference evidence="11 12" key="1">
    <citation type="submission" date="2020-08" db="EMBL/GenBank/DDBJ databases">
        <title>Genome public.</title>
        <authorList>
            <person name="Liu C."/>
            <person name="Sun Q."/>
        </authorList>
    </citation>
    <scope>NUCLEOTIDE SEQUENCE [LARGE SCALE GENOMIC DNA]</scope>
    <source>
        <strain evidence="11 12">NSJ-71</strain>
    </source>
</reference>
<evidence type="ECO:0000256" key="1">
    <source>
        <dbReference type="ARBA" id="ARBA00006711"/>
    </source>
</evidence>
<comment type="caution">
    <text evidence="11">The sequence shown here is derived from an EMBL/GenBank/DDBJ whole genome shotgun (WGS) entry which is preliminary data.</text>
</comment>
<dbReference type="EMBL" id="JACOPS010000001">
    <property type="protein sequence ID" value="MBC5727272.1"/>
    <property type="molecule type" value="Genomic_DNA"/>
</dbReference>
<dbReference type="Gene3D" id="3.90.940.10">
    <property type="match status" value="1"/>
</dbReference>
<keyword evidence="6 10" id="KW-0548">Nucleotidyltransferase</keyword>
<dbReference type="SMART" id="SM01409">
    <property type="entry name" value="RNA_pol_Rpb6"/>
    <property type="match status" value="1"/>
</dbReference>
<evidence type="ECO:0000256" key="5">
    <source>
        <dbReference type="ARBA" id="ARBA00022679"/>
    </source>
</evidence>
<evidence type="ECO:0000256" key="2">
    <source>
        <dbReference type="ARBA" id="ARBA00012418"/>
    </source>
</evidence>
<dbReference type="GO" id="GO:0000428">
    <property type="term" value="C:DNA-directed RNA polymerase complex"/>
    <property type="evidence" value="ECO:0007669"/>
    <property type="project" value="UniProtKB-KW"/>
</dbReference>
<evidence type="ECO:0000256" key="6">
    <source>
        <dbReference type="ARBA" id="ARBA00022695"/>
    </source>
</evidence>
<comment type="subunit">
    <text evidence="10">The RNAP catalytic core consists of 2 alpha, 1 beta, 1 beta' and 1 omega subunit. When a sigma factor is associated with the core the holoenzyme is formed, which can initiate transcription.</text>
</comment>
<dbReference type="NCBIfam" id="TIGR00690">
    <property type="entry name" value="rpoZ"/>
    <property type="match status" value="1"/>
</dbReference>
<dbReference type="GO" id="GO:0003899">
    <property type="term" value="F:DNA-directed RNA polymerase activity"/>
    <property type="evidence" value="ECO:0007669"/>
    <property type="project" value="UniProtKB-EC"/>
</dbReference>
<evidence type="ECO:0000256" key="7">
    <source>
        <dbReference type="ARBA" id="ARBA00023163"/>
    </source>
</evidence>
<evidence type="ECO:0000256" key="3">
    <source>
        <dbReference type="ARBA" id="ARBA00013725"/>
    </source>
</evidence>
<dbReference type="Proteomes" id="UP000636755">
    <property type="component" value="Unassembled WGS sequence"/>
</dbReference>
<evidence type="ECO:0000313" key="12">
    <source>
        <dbReference type="Proteomes" id="UP000636755"/>
    </source>
</evidence>
<organism evidence="11 12">
    <name type="scientific">Ruminococcus intestinalis</name>
    <dbReference type="NCBI Taxonomy" id="2763066"/>
    <lineage>
        <taxon>Bacteria</taxon>
        <taxon>Bacillati</taxon>
        <taxon>Bacillota</taxon>
        <taxon>Clostridia</taxon>
        <taxon>Eubacteriales</taxon>
        <taxon>Oscillospiraceae</taxon>
        <taxon>Ruminococcus</taxon>
    </lineage>
</organism>
<dbReference type="InterPro" id="IPR036161">
    <property type="entry name" value="RPB6/omega-like_sf"/>
</dbReference>
<gene>
    <name evidence="10 11" type="primary">rpoZ</name>
    <name evidence="11" type="ORF">H8R91_01750</name>
</gene>
<dbReference type="Pfam" id="PF01192">
    <property type="entry name" value="RNA_pol_Rpb6"/>
    <property type="match status" value="1"/>
</dbReference>
<keyword evidence="5 10" id="KW-0808">Transferase</keyword>
<comment type="catalytic activity">
    <reaction evidence="9 10">
        <text>RNA(n) + a ribonucleoside 5'-triphosphate = RNA(n+1) + diphosphate</text>
        <dbReference type="Rhea" id="RHEA:21248"/>
        <dbReference type="Rhea" id="RHEA-COMP:14527"/>
        <dbReference type="Rhea" id="RHEA-COMP:17342"/>
        <dbReference type="ChEBI" id="CHEBI:33019"/>
        <dbReference type="ChEBI" id="CHEBI:61557"/>
        <dbReference type="ChEBI" id="CHEBI:140395"/>
        <dbReference type="EC" id="2.7.7.6"/>
    </reaction>
</comment>
<dbReference type="RefSeq" id="WP_022235463.1">
    <property type="nucleotide sequence ID" value="NZ_JACOPS010000001.1"/>
</dbReference>
<keyword evidence="4 10" id="KW-0240">DNA-directed RNA polymerase</keyword>
<dbReference type="InterPro" id="IPR003716">
    <property type="entry name" value="DNA-dir_RNA_pol_omega"/>
</dbReference>
<dbReference type="EC" id="2.7.7.6" evidence="2 10"/>
<comment type="function">
    <text evidence="10">Promotes RNA polymerase assembly. Latches the N- and C-terminal regions of the beta' subunit thereby facilitating its interaction with the beta and alpha subunits.</text>
</comment>
<sequence length="71" mass="7890">MHKVNVDELFAGKQSKYALVVGVAKRAREITAEQEESGEVTDDKPVLIAIDEIKNHEIGILEPDDDELQNS</sequence>